<dbReference type="PANTHER" id="PTHR12526:SF595">
    <property type="entry name" value="BLL5217 PROTEIN"/>
    <property type="match status" value="1"/>
</dbReference>
<evidence type="ECO:0000256" key="2">
    <source>
        <dbReference type="ARBA" id="ARBA00022679"/>
    </source>
</evidence>
<dbReference type="Gene3D" id="3.40.50.2000">
    <property type="entry name" value="Glycogen Phosphorylase B"/>
    <property type="match status" value="2"/>
</dbReference>
<dbReference type="KEGG" id="gbr:Gbro_0723"/>
<proteinExistence type="predicted"/>
<gene>
    <name evidence="5" type="ordered locus">Gbro_0723</name>
</gene>
<dbReference type="OrthoDB" id="9809227at2"/>
<keyword evidence="1" id="KW-0328">Glycosyltransferase</keyword>
<dbReference type="InterPro" id="IPR001296">
    <property type="entry name" value="Glyco_trans_1"/>
</dbReference>
<dbReference type="RefSeq" id="WP_012832626.1">
    <property type="nucleotide sequence ID" value="NC_013441.1"/>
</dbReference>
<evidence type="ECO:0000259" key="3">
    <source>
        <dbReference type="Pfam" id="PF00534"/>
    </source>
</evidence>
<reference evidence="5 6" key="2">
    <citation type="journal article" date="2010" name="Stand. Genomic Sci.">
        <title>Complete genome sequence of Gordonia bronchialis type strain (3410).</title>
        <authorList>
            <person name="Ivanova N."/>
            <person name="Sikorski J."/>
            <person name="Jando M."/>
            <person name="Lapidus A."/>
            <person name="Nolan M."/>
            <person name="Lucas S."/>
            <person name="Del Rio T.G."/>
            <person name="Tice H."/>
            <person name="Copeland A."/>
            <person name="Cheng J.F."/>
            <person name="Chen F."/>
            <person name="Bruce D."/>
            <person name="Goodwin L."/>
            <person name="Pitluck S."/>
            <person name="Mavromatis K."/>
            <person name="Ovchinnikova G."/>
            <person name="Pati A."/>
            <person name="Chen A."/>
            <person name="Palaniappan K."/>
            <person name="Land M."/>
            <person name="Hauser L."/>
            <person name="Chang Y.J."/>
            <person name="Jeffries C.D."/>
            <person name="Chain P."/>
            <person name="Saunders E."/>
            <person name="Han C."/>
            <person name="Detter J.C."/>
            <person name="Brettin T."/>
            <person name="Rohde M."/>
            <person name="Goker M."/>
            <person name="Bristow J."/>
            <person name="Eisen J.A."/>
            <person name="Markowitz V."/>
            <person name="Hugenholtz P."/>
            <person name="Klenk H.P."/>
            <person name="Kyrpides N.C."/>
        </authorList>
    </citation>
    <scope>NUCLEOTIDE SEQUENCE [LARGE SCALE GENOMIC DNA]</scope>
    <source>
        <strain evidence="6">ATCC 25592 / DSM 43247 / BCRC 13721 / JCM 3198 / KCTC 3076 / NBRC 16047 / NCTC 10667</strain>
    </source>
</reference>
<feature type="domain" description="Glycosyltransferase subfamily 4-like N-terminal" evidence="4">
    <location>
        <begin position="28"/>
        <end position="184"/>
    </location>
</feature>
<keyword evidence="6" id="KW-1185">Reference proteome</keyword>
<dbReference type="PANTHER" id="PTHR12526">
    <property type="entry name" value="GLYCOSYLTRANSFERASE"/>
    <property type="match status" value="1"/>
</dbReference>
<dbReference type="Pfam" id="PF00534">
    <property type="entry name" value="Glycos_transf_1"/>
    <property type="match status" value="1"/>
</dbReference>
<dbReference type="EMBL" id="CP001802">
    <property type="protein sequence ID" value="ACY20040.1"/>
    <property type="molecule type" value="Genomic_DNA"/>
</dbReference>
<dbReference type="Proteomes" id="UP000001219">
    <property type="component" value="Chromosome"/>
</dbReference>
<dbReference type="STRING" id="526226.Gbro_0723"/>
<evidence type="ECO:0000259" key="4">
    <source>
        <dbReference type="Pfam" id="PF13439"/>
    </source>
</evidence>
<sequence>MLEHARRSGLRIAMIASSRYPVAEPFAGGLEAHVWHLTRALTGAGHRVTLFAAPGSDVPPRTALLRADHFEPSAGARADVSMPPVMAMREHHAYLSLMLNLAERSQDYDVIHNHSLHYLPIAMAPAVATPMVTTLHTPPTPWLESAMTMSPPTNCVAVSAHTAASWGHVTGPIPVIPNGIDADRWPVGEGGDDFAWFGRLVPEKGAHLAIETARLAGRGLRIAGPVSDREYFTTRIAPQLDDRIRYVGHLAQRDLVAMIGSSAVTLVTPRWDEPYGLVVAESLCCGTPVASFRRGGIPEFLGDAGILVDADDTHALASGAIAAAGIDRERVREHALRRCSEAAMLDGYQDLYAGLVDGREVRR</sequence>
<dbReference type="CAZy" id="GT4">
    <property type="family name" value="Glycosyltransferase Family 4"/>
</dbReference>
<reference evidence="6" key="1">
    <citation type="submission" date="2009-10" db="EMBL/GenBank/DDBJ databases">
        <title>The complete chromosome of Gordonia bronchialis DSM 43247.</title>
        <authorList>
            <consortium name="US DOE Joint Genome Institute (JGI-PGF)"/>
            <person name="Lucas S."/>
            <person name="Copeland A."/>
            <person name="Lapidus A."/>
            <person name="Glavina del Rio T."/>
            <person name="Dalin E."/>
            <person name="Tice H."/>
            <person name="Bruce D."/>
            <person name="Goodwin L."/>
            <person name="Pitluck S."/>
            <person name="Kyrpides N."/>
            <person name="Mavromatis K."/>
            <person name="Ivanova N."/>
            <person name="Ovchinnikova G."/>
            <person name="Saunders E."/>
            <person name="Brettin T."/>
            <person name="Detter J.C."/>
            <person name="Han C."/>
            <person name="Larimer F."/>
            <person name="Land M."/>
            <person name="Hauser L."/>
            <person name="Markowitz V."/>
            <person name="Cheng J.-F."/>
            <person name="Hugenholtz P."/>
            <person name="Woyke T."/>
            <person name="Wu D."/>
            <person name="Jando M."/>
            <person name="Schneider S."/>
            <person name="Goeker M."/>
            <person name="Klenk H.-P."/>
            <person name="Eisen J.A."/>
        </authorList>
    </citation>
    <scope>NUCLEOTIDE SEQUENCE [LARGE SCALE GENOMIC DNA]</scope>
    <source>
        <strain evidence="6">ATCC 25592 / DSM 43247 / BCRC 13721 / JCM 3198 / KCTC 3076 / NBRC 16047 / NCTC 10667</strain>
    </source>
</reference>
<dbReference type="AlphaFoldDB" id="D0L2R5"/>
<dbReference type="HOGENOM" id="CLU_042257_1_0_11"/>
<accession>D0L2R5</accession>
<feature type="domain" description="Glycosyl transferase family 1" evidence="3">
    <location>
        <begin position="194"/>
        <end position="320"/>
    </location>
</feature>
<evidence type="ECO:0000313" key="6">
    <source>
        <dbReference type="Proteomes" id="UP000001219"/>
    </source>
</evidence>
<evidence type="ECO:0000313" key="5">
    <source>
        <dbReference type="EMBL" id="ACY20040.1"/>
    </source>
</evidence>
<evidence type="ECO:0000256" key="1">
    <source>
        <dbReference type="ARBA" id="ARBA00022676"/>
    </source>
</evidence>
<dbReference type="InterPro" id="IPR028098">
    <property type="entry name" value="Glyco_trans_4-like_N"/>
</dbReference>
<organism evidence="5 6">
    <name type="scientific">Gordonia bronchialis (strain ATCC 25592 / DSM 43247 / BCRC 13721 / JCM 3198 / KCTC 3076 / NBRC 16047 / NCTC 10667)</name>
    <name type="common">Rhodococcus bronchialis</name>
    <dbReference type="NCBI Taxonomy" id="526226"/>
    <lineage>
        <taxon>Bacteria</taxon>
        <taxon>Bacillati</taxon>
        <taxon>Actinomycetota</taxon>
        <taxon>Actinomycetes</taxon>
        <taxon>Mycobacteriales</taxon>
        <taxon>Gordoniaceae</taxon>
        <taxon>Gordonia</taxon>
    </lineage>
</organism>
<dbReference type="SUPFAM" id="SSF53756">
    <property type="entry name" value="UDP-Glycosyltransferase/glycogen phosphorylase"/>
    <property type="match status" value="1"/>
</dbReference>
<name>D0L2R5_GORB4</name>
<dbReference type="GO" id="GO:0016757">
    <property type="term" value="F:glycosyltransferase activity"/>
    <property type="evidence" value="ECO:0007669"/>
    <property type="project" value="UniProtKB-KW"/>
</dbReference>
<protein>
    <submittedName>
        <fullName evidence="5">Glycosyl transferase group 1</fullName>
    </submittedName>
</protein>
<dbReference type="Pfam" id="PF13439">
    <property type="entry name" value="Glyco_transf_4"/>
    <property type="match status" value="1"/>
</dbReference>
<dbReference type="eggNOG" id="COG0438">
    <property type="taxonomic scope" value="Bacteria"/>
</dbReference>
<keyword evidence="2 5" id="KW-0808">Transferase</keyword>